<reference evidence="3" key="2">
    <citation type="submission" date="2015-01" db="EMBL/GenBank/DDBJ databases">
        <title>Evolutionary Origins and Diversification of the Mycorrhizal Mutualists.</title>
        <authorList>
            <consortium name="DOE Joint Genome Institute"/>
            <consortium name="Mycorrhizal Genomics Consortium"/>
            <person name="Kohler A."/>
            <person name="Kuo A."/>
            <person name="Nagy L.G."/>
            <person name="Floudas D."/>
            <person name="Copeland A."/>
            <person name="Barry K.W."/>
            <person name="Cichocki N."/>
            <person name="Veneault-Fourrey C."/>
            <person name="LaButti K."/>
            <person name="Lindquist E.A."/>
            <person name="Lipzen A."/>
            <person name="Lundell T."/>
            <person name="Morin E."/>
            <person name="Murat C."/>
            <person name="Riley R."/>
            <person name="Ohm R."/>
            <person name="Sun H."/>
            <person name="Tunlid A."/>
            <person name="Henrissat B."/>
            <person name="Grigoriev I.V."/>
            <person name="Hibbett D.S."/>
            <person name="Martin F."/>
        </authorList>
    </citation>
    <scope>NUCLEOTIDE SEQUENCE [LARGE SCALE GENOMIC DNA]</scope>
    <source>
        <strain evidence="3">441</strain>
    </source>
</reference>
<dbReference type="AlphaFoldDB" id="A0A0C9ZPI4"/>
<name>A0A0C9ZPI4_9AGAM</name>
<dbReference type="Proteomes" id="UP000054018">
    <property type="component" value="Unassembled WGS sequence"/>
</dbReference>
<gene>
    <name evidence="2" type="ORF">PISMIDRAFT_670262</name>
</gene>
<reference evidence="2 3" key="1">
    <citation type="submission" date="2014-04" db="EMBL/GenBank/DDBJ databases">
        <authorList>
            <consortium name="DOE Joint Genome Institute"/>
            <person name="Kuo A."/>
            <person name="Kohler A."/>
            <person name="Costa M.D."/>
            <person name="Nagy L.G."/>
            <person name="Floudas D."/>
            <person name="Copeland A."/>
            <person name="Barry K.W."/>
            <person name="Cichocki N."/>
            <person name="Veneault-Fourrey C."/>
            <person name="LaButti K."/>
            <person name="Lindquist E.A."/>
            <person name="Lipzen A."/>
            <person name="Lundell T."/>
            <person name="Morin E."/>
            <person name="Murat C."/>
            <person name="Sun H."/>
            <person name="Tunlid A."/>
            <person name="Henrissat B."/>
            <person name="Grigoriev I.V."/>
            <person name="Hibbett D.S."/>
            <person name="Martin F."/>
            <person name="Nordberg H.P."/>
            <person name="Cantor M.N."/>
            <person name="Hua S.X."/>
        </authorList>
    </citation>
    <scope>NUCLEOTIDE SEQUENCE [LARGE SCALE GENOMIC DNA]</scope>
    <source>
        <strain evidence="2 3">441</strain>
    </source>
</reference>
<keyword evidence="3" id="KW-1185">Reference proteome</keyword>
<feature type="compositionally biased region" description="Polar residues" evidence="1">
    <location>
        <begin position="34"/>
        <end position="43"/>
    </location>
</feature>
<evidence type="ECO:0000313" key="3">
    <source>
        <dbReference type="Proteomes" id="UP000054018"/>
    </source>
</evidence>
<dbReference type="HOGENOM" id="CLU_2868519_0_0_1"/>
<dbReference type="EMBL" id="KN833685">
    <property type="protein sequence ID" value="KIK31251.1"/>
    <property type="molecule type" value="Genomic_DNA"/>
</dbReference>
<evidence type="ECO:0000313" key="2">
    <source>
        <dbReference type="EMBL" id="KIK31251.1"/>
    </source>
</evidence>
<organism evidence="2 3">
    <name type="scientific">Pisolithus microcarpus 441</name>
    <dbReference type="NCBI Taxonomy" id="765257"/>
    <lineage>
        <taxon>Eukaryota</taxon>
        <taxon>Fungi</taxon>
        <taxon>Dikarya</taxon>
        <taxon>Basidiomycota</taxon>
        <taxon>Agaricomycotina</taxon>
        <taxon>Agaricomycetes</taxon>
        <taxon>Agaricomycetidae</taxon>
        <taxon>Boletales</taxon>
        <taxon>Sclerodermatineae</taxon>
        <taxon>Pisolithaceae</taxon>
        <taxon>Pisolithus</taxon>
    </lineage>
</organism>
<accession>A0A0C9ZPI4</accession>
<proteinExistence type="predicted"/>
<evidence type="ECO:0000256" key="1">
    <source>
        <dbReference type="SAM" id="MobiDB-lite"/>
    </source>
</evidence>
<sequence length="64" mass="7149">MQHSHDDNASDFGDINDHSLQCRHCHHMIEHDGTSLSQENPRAQTPPASPTMHLPAVFCFTLAL</sequence>
<protein>
    <submittedName>
        <fullName evidence="2">Uncharacterized protein</fullName>
    </submittedName>
</protein>
<feature type="region of interest" description="Disordered" evidence="1">
    <location>
        <begin position="31"/>
        <end position="50"/>
    </location>
</feature>